<evidence type="ECO:0000313" key="1">
    <source>
        <dbReference type="EMBL" id="MCY4747103.1"/>
    </source>
</evidence>
<accession>A0ACC6CF93</accession>
<evidence type="ECO:0000313" key="2">
    <source>
        <dbReference type="Proteomes" id="UP001076464"/>
    </source>
</evidence>
<protein>
    <submittedName>
        <fullName evidence="1">DUF1911 domain-containing protein</fullName>
    </submittedName>
</protein>
<reference evidence="1" key="1">
    <citation type="submission" date="2022-08" db="EMBL/GenBank/DDBJ databases">
        <title>Genome sequencing of Pelomonas sp. UHG3.</title>
        <authorList>
            <person name="So Y."/>
        </authorList>
    </citation>
    <scope>NUCLEOTIDE SEQUENCE</scope>
    <source>
        <strain evidence="1">UHG3</strain>
    </source>
</reference>
<organism evidence="1 2">
    <name type="scientific">Roseateles hydrophilus</name>
    <dbReference type="NCBI Taxonomy" id="2975054"/>
    <lineage>
        <taxon>Bacteria</taxon>
        <taxon>Pseudomonadati</taxon>
        <taxon>Pseudomonadota</taxon>
        <taxon>Betaproteobacteria</taxon>
        <taxon>Burkholderiales</taxon>
        <taxon>Sphaerotilaceae</taxon>
        <taxon>Roseateles</taxon>
    </lineage>
</organism>
<dbReference type="Proteomes" id="UP001076464">
    <property type="component" value="Unassembled WGS sequence"/>
</dbReference>
<gene>
    <name evidence="1" type="ORF">NYO99_19170</name>
</gene>
<name>A0ACC6CF93_9BURK</name>
<sequence length="469" mass="53036">MFHPLELAIKDRPVATFRDPQPDPWRYADDWFYGQKAVLDVQASDADWRSTQDAAKFIVSISNPIRGLFGRWRLMYAVGEPLDKLLEQMRADWPLLVALRDFAQQRCQELGVADRDMYGVDVWHIRYGLALWLLLEDDVARVRAVLSVCCPRAQQPRFHYERFAVLDALYDAFLPDGLPPPAQHDKPCWVGWNKLAQALGGERAQQQAGIERYMARWNEMMKPLGWKAQRRYPLRDAQGRVTEHACTYPGTFMHFATEAALAVCALDLDDSAFGEHPYYPRDLVAHYRRHVRVQRDGWRAEGAALRRPVPVPPPPRKINLHSSKSKGVKRWLELVADGNCDTVEQAMQEVGRARSLKTQLWTALGALREGNAAACADIKDDTELESQIDAMLDERGLQGFDASGLPGAGAQRCEALMQALQAWLSTQPYALLQPPQDADAWVGWLVAREHMSEYLSLSDALGVRHGGEV</sequence>
<dbReference type="EMBL" id="JAPPUY010000005">
    <property type="protein sequence ID" value="MCY4747103.1"/>
    <property type="molecule type" value="Genomic_DNA"/>
</dbReference>
<keyword evidence="2" id="KW-1185">Reference proteome</keyword>
<comment type="caution">
    <text evidence="1">The sequence shown here is derived from an EMBL/GenBank/DDBJ whole genome shotgun (WGS) entry which is preliminary data.</text>
</comment>
<proteinExistence type="predicted"/>